<accession>A0ACB9MN03</accession>
<name>A0ACB9MN03_9MYRT</name>
<reference evidence="2" key="1">
    <citation type="journal article" date="2023" name="Front. Plant Sci.">
        <title>Chromosomal-level genome assembly of Melastoma candidum provides insights into trichome evolution.</title>
        <authorList>
            <person name="Zhong Y."/>
            <person name="Wu W."/>
            <person name="Sun C."/>
            <person name="Zou P."/>
            <person name="Liu Y."/>
            <person name="Dai S."/>
            <person name="Zhou R."/>
        </authorList>
    </citation>
    <scope>NUCLEOTIDE SEQUENCE [LARGE SCALE GENOMIC DNA]</scope>
</reference>
<dbReference type="EMBL" id="CM042888">
    <property type="protein sequence ID" value="KAI4325537.1"/>
    <property type="molecule type" value="Genomic_DNA"/>
</dbReference>
<sequence>MPQLSRPIRTPSVDVAPMALGLMLGLRTSSASFVEEAVVEEVASGLEDVEKFLHLVSLPLPRPSSSAPDVDLACAAANAAVTKFKKVVSLLGRERTGHARFRRGPIPNPVAVVYDVTPIQQIPPPLPQQQLPPTTMTPLQVQIPIGMQGTARPSPSTMVSFSYMSGISTGSGNITSSFISTLTGQNEESSSGLGFQIRNMSKPPLLSSSTFKRKCSSDTVVSARNCGSDSGSGSGKCHCTKKSRKMRARRVERVPAISLKMANIPPDKYSWRKYGQKPIKGSPHPRGYYKCSSVRGCPARKQVERALDDPSMLVVTYEGEHDHSLSIAAAA</sequence>
<proteinExistence type="predicted"/>
<dbReference type="Proteomes" id="UP001057402">
    <property type="component" value="Chromosome 9"/>
</dbReference>
<protein>
    <submittedName>
        <fullName evidence="1">Uncharacterized protein</fullName>
    </submittedName>
</protein>
<organism evidence="1 2">
    <name type="scientific">Melastoma candidum</name>
    <dbReference type="NCBI Taxonomy" id="119954"/>
    <lineage>
        <taxon>Eukaryota</taxon>
        <taxon>Viridiplantae</taxon>
        <taxon>Streptophyta</taxon>
        <taxon>Embryophyta</taxon>
        <taxon>Tracheophyta</taxon>
        <taxon>Spermatophyta</taxon>
        <taxon>Magnoliopsida</taxon>
        <taxon>eudicotyledons</taxon>
        <taxon>Gunneridae</taxon>
        <taxon>Pentapetalae</taxon>
        <taxon>rosids</taxon>
        <taxon>malvids</taxon>
        <taxon>Myrtales</taxon>
        <taxon>Melastomataceae</taxon>
        <taxon>Melastomatoideae</taxon>
        <taxon>Melastomateae</taxon>
        <taxon>Melastoma</taxon>
    </lineage>
</organism>
<evidence type="ECO:0000313" key="2">
    <source>
        <dbReference type="Proteomes" id="UP001057402"/>
    </source>
</evidence>
<comment type="caution">
    <text evidence="1">The sequence shown here is derived from an EMBL/GenBank/DDBJ whole genome shotgun (WGS) entry which is preliminary data.</text>
</comment>
<evidence type="ECO:0000313" key="1">
    <source>
        <dbReference type="EMBL" id="KAI4325537.1"/>
    </source>
</evidence>
<gene>
    <name evidence="1" type="ORF">MLD38_030923</name>
</gene>
<keyword evidence="2" id="KW-1185">Reference proteome</keyword>